<keyword evidence="5" id="KW-1185">Reference proteome</keyword>
<protein>
    <submittedName>
        <fullName evidence="4">7-keto-8-aminopelargonate synthetase</fullName>
    </submittedName>
</protein>
<dbReference type="OrthoDB" id="846426at2"/>
<proteinExistence type="predicted"/>
<gene>
    <name evidence="4" type="ORF">SAMN05421761_108204</name>
</gene>
<dbReference type="PANTHER" id="PTHR13693">
    <property type="entry name" value="CLASS II AMINOTRANSFERASE/8-AMINO-7-OXONONANOATE SYNTHASE"/>
    <property type="match status" value="1"/>
</dbReference>
<dbReference type="GO" id="GO:0030170">
    <property type="term" value="F:pyridoxal phosphate binding"/>
    <property type="evidence" value="ECO:0007669"/>
    <property type="project" value="InterPro"/>
</dbReference>
<dbReference type="InterPro" id="IPR004839">
    <property type="entry name" value="Aminotransferase_I/II_large"/>
</dbReference>
<dbReference type="Pfam" id="PF00155">
    <property type="entry name" value="Aminotran_1_2"/>
    <property type="match status" value="1"/>
</dbReference>
<reference evidence="5" key="1">
    <citation type="submission" date="2017-01" db="EMBL/GenBank/DDBJ databases">
        <authorList>
            <person name="Varghese N."/>
            <person name="Submissions S."/>
        </authorList>
    </citation>
    <scope>NUCLEOTIDE SEQUENCE [LARGE SCALE GENOMIC DNA]</scope>
    <source>
        <strain evidence="5">DSM 46698</strain>
    </source>
</reference>
<dbReference type="AlphaFoldDB" id="A0A1N7N6Q3"/>
<name>A0A1N7N6Q3_9BACT</name>
<dbReference type="Gene3D" id="3.40.640.10">
    <property type="entry name" value="Type I PLP-dependent aspartate aminotransferase-like (Major domain)"/>
    <property type="match status" value="1"/>
</dbReference>
<evidence type="ECO:0000313" key="4">
    <source>
        <dbReference type="EMBL" id="SIS94010.1"/>
    </source>
</evidence>
<dbReference type="Gene3D" id="3.90.1150.10">
    <property type="entry name" value="Aspartate Aminotransferase, domain 1"/>
    <property type="match status" value="1"/>
</dbReference>
<accession>A0A1N7N6Q3</accession>
<organism evidence="4 5">
    <name type="scientific">Belliella pelovolcani</name>
    <dbReference type="NCBI Taxonomy" id="529505"/>
    <lineage>
        <taxon>Bacteria</taxon>
        <taxon>Pseudomonadati</taxon>
        <taxon>Bacteroidota</taxon>
        <taxon>Cytophagia</taxon>
        <taxon>Cytophagales</taxon>
        <taxon>Cyclobacteriaceae</taxon>
        <taxon>Belliella</taxon>
    </lineage>
</organism>
<evidence type="ECO:0000313" key="5">
    <source>
        <dbReference type="Proteomes" id="UP000186026"/>
    </source>
</evidence>
<evidence type="ECO:0000259" key="3">
    <source>
        <dbReference type="Pfam" id="PF00155"/>
    </source>
</evidence>
<keyword evidence="2" id="KW-0808">Transferase</keyword>
<comment type="cofactor">
    <cofactor evidence="1">
        <name>pyridoxal 5'-phosphate</name>
        <dbReference type="ChEBI" id="CHEBI:597326"/>
    </cofactor>
</comment>
<dbReference type="Proteomes" id="UP000186026">
    <property type="component" value="Unassembled WGS sequence"/>
</dbReference>
<feature type="domain" description="Aminotransferase class I/classII large" evidence="3">
    <location>
        <begin position="29"/>
        <end position="258"/>
    </location>
</feature>
<dbReference type="SUPFAM" id="SSF53383">
    <property type="entry name" value="PLP-dependent transferases"/>
    <property type="match status" value="1"/>
</dbReference>
<dbReference type="InterPro" id="IPR015424">
    <property type="entry name" value="PyrdxlP-dep_Trfase"/>
</dbReference>
<dbReference type="RefSeq" id="WP_076501419.1">
    <property type="nucleotide sequence ID" value="NZ_FTOP01000008.1"/>
</dbReference>
<dbReference type="InterPro" id="IPR015422">
    <property type="entry name" value="PyrdxlP-dep_Trfase_small"/>
</dbReference>
<evidence type="ECO:0000256" key="2">
    <source>
        <dbReference type="ARBA" id="ARBA00022679"/>
    </source>
</evidence>
<dbReference type="GO" id="GO:0016740">
    <property type="term" value="F:transferase activity"/>
    <property type="evidence" value="ECO:0007669"/>
    <property type="project" value="UniProtKB-KW"/>
</dbReference>
<evidence type="ECO:0000256" key="1">
    <source>
        <dbReference type="ARBA" id="ARBA00001933"/>
    </source>
</evidence>
<sequence>MDPLYLNQPIGRVIRNEGTKYLYFSGTSYLGMQAVDEFRSLLKEEMDHLGLNHGLSRVNNVRLGIYDAFESYFAHKAGAERALVFSSGFLAGYAVISYLEKDADAVFIAPDTHPAVLPNGLTGKIYGKAKDWINAIQEYANQYQNKSILILANAVDALKPEIHDFSWMSQLPKGNQYTLLIDDSHAFGLVGDGIFGTYALWKDLPVRLFVSGSLGKGLGLPAGIVLGNQESMQELSSQVIFRGASPPPPAYLSVFRRALALYSAQFYKLRSHVKLFKDLTRDMSLFTSAKDFPVFSFKEADLVSYLFAHQFIVSSFPYPRPSDQPIHRIVLSAWHEEADLILLAEAIEKFRVK</sequence>
<dbReference type="STRING" id="529505.SAMN05421761_108204"/>
<dbReference type="EMBL" id="FTOP01000008">
    <property type="protein sequence ID" value="SIS94010.1"/>
    <property type="molecule type" value="Genomic_DNA"/>
</dbReference>
<dbReference type="InterPro" id="IPR050087">
    <property type="entry name" value="AON_synthase_class-II"/>
</dbReference>
<dbReference type="InterPro" id="IPR015421">
    <property type="entry name" value="PyrdxlP-dep_Trfase_major"/>
</dbReference>